<name>A0A6J6RGH3_9ZZZZ</name>
<dbReference type="EMBL" id="CAFAAV010000090">
    <property type="protein sequence ID" value="CAB4819971.1"/>
    <property type="molecule type" value="Genomic_DNA"/>
</dbReference>
<evidence type="ECO:0000313" key="5">
    <source>
        <dbReference type="EMBL" id="CAB4849135.1"/>
    </source>
</evidence>
<dbReference type="InterPro" id="IPR012338">
    <property type="entry name" value="Beta-lactam/transpept-like"/>
</dbReference>
<accession>A0A6J6RGH3</accession>
<proteinExistence type="predicted"/>
<dbReference type="EMBL" id="CAFBMT010000006">
    <property type="protein sequence ID" value="CAB4929001.1"/>
    <property type="molecule type" value="Genomic_DNA"/>
</dbReference>
<dbReference type="Pfam" id="PF00144">
    <property type="entry name" value="Beta-lactamase"/>
    <property type="match status" value="1"/>
</dbReference>
<gene>
    <name evidence="3" type="ORF">UFOPK2656_01264</name>
    <name evidence="4" type="ORF">UFOPK3099_01327</name>
    <name evidence="5" type="ORF">UFOPK3267_00856</name>
    <name evidence="6" type="ORF">UFOPK3651_01351</name>
    <name evidence="7" type="ORF">UFOPK3931_00532</name>
    <name evidence="2" type="ORF">UFOPK4189_01338</name>
</gene>
<sequence length="370" mass="39740">MTTSPADDLLGRRLQALVDTEAQVDGAACLLRVEVPNAGVWHHAAGGIEIGGAPATVHSPFRTASITKTFTAVVVLQLACEGRLGLDDLMSAHLPAEYLDIVPRLHILDGVSYGGQITVRQLLTHSSGLFDYAMSDGFIGTIIKNPARPWTPREMLEGSIVWGTPRFPPGGGYGYAYSDTGYVLLGLIIEHLDGRTLHEAYRARVLEPLQLHTTYLEGHEAHRGPTLTHTHEGVIDTSSIHGTADWAGGGLVSDLDDLARFAQGLIGGRLLTGRWLEELLAWQFRTLDPALHSPGYLGYGCGVEARNLEGVLLRGHRGHWGAWMHIDPVSGLTITGTINQADRRPDRIVTGTVQAVIDAGLVAIANATAT</sequence>
<dbReference type="EMBL" id="CAFBOL010000008">
    <property type="protein sequence ID" value="CAB4976599.1"/>
    <property type="molecule type" value="Genomic_DNA"/>
</dbReference>
<dbReference type="Gene3D" id="3.40.710.10">
    <property type="entry name" value="DD-peptidase/beta-lactamase superfamily"/>
    <property type="match status" value="1"/>
</dbReference>
<dbReference type="InterPro" id="IPR001466">
    <property type="entry name" value="Beta-lactam-related"/>
</dbReference>
<dbReference type="SUPFAM" id="SSF56601">
    <property type="entry name" value="beta-lactamase/transpeptidase-like"/>
    <property type="match status" value="1"/>
</dbReference>
<dbReference type="AlphaFoldDB" id="A0A6J6RGH3"/>
<protein>
    <submittedName>
        <fullName evidence="3">Unannotated protein</fullName>
    </submittedName>
</protein>
<feature type="domain" description="Beta-lactamase-related" evidence="1">
    <location>
        <begin position="41"/>
        <end position="353"/>
    </location>
</feature>
<evidence type="ECO:0000259" key="1">
    <source>
        <dbReference type="Pfam" id="PF00144"/>
    </source>
</evidence>
<evidence type="ECO:0000313" key="2">
    <source>
        <dbReference type="EMBL" id="CAB4363558.1"/>
    </source>
</evidence>
<evidence type="ECO:0000313" key="3">
    <source>
        <dbReference type="EMBL" id="CAB4720075.1"/>
    </source>
</evidence>
<dbReference type="InterPro" id="IPR050789">
    <property type="entry name" value="Diverse_Enzym_Activities"/>
</dbReference>
<evidence type="ECO:0000313" key="6">
    <source>
        <dbReference type="EMBL" id="CAB4929001.1"/>
    </source>
</evidence>
<reference evidence="3" key="1">
    <citation type="submission" date="2020-05" db="EMBL/GenBank/DDBJ databases">
        <authorList>
            <person name="Chiriac C."/>
            <person name="Salcher M."/>
            <person name="Ghai R."/>
            <person name="Kavagutti S V."/>
        </authorList>
    </citation>
    <scope>NUCLEOTIDE SEQUENCE</scope>
</reference>
<dbReference type="EMBL" id="CAESGF010000006">
    <property type="protein sequence ID" value="CAB4363558.1"/>
    <property type="molecule type" value="Genomic_DNA"/>
</dbReference>
<dbReference type="EMBL" id="CAFBIY010000034">
    <property type="protein sequence ID" value="CAB4849135.1"/>
    <property type="molecule type" value="Genomic_DNA"/>
</dbReference>
<evidence type="ECO:0000313" key="4">
    <source>
        <dbReference type="EMBL" id="CAB4819971.1"/>
    </source>
</evidence>
<evidence type="ECO:0000313" key="7">
    <source>
        <dbReference type="EMBL" id="CAB4976599.1"/>
    </source>
</evidence>
<dbReference type="PANTHER" id="PTHR43283">
    <property type="entry name" value="BETA-LACTAMASE-RELATED"/>
    <property type="match status" value="1"/>
</dbReference>
<organism evidence="3">
    <name type="scientific">freshwater metagenome</name>
    <dbReference type="NCBI Taxonomy" id="449393"/>
    <lineage>
        <taxon>unclassified sequences</taxon>
        <taxon>metagenomes</taxon>
        <taxon>ecological metagenomes</taxon>
    </lineage>
</organism>
<dbReference type="EMBL" id="CAEZYF010000006">
    <property type="protein sequence ID" value="CAB4720075.1"/>
    <property type="molecule type" value="Genomic_DNA"/>
</dbReference>